<dbReference type="EMBL" id="QGKW02001988">
    <property type="protein sequence ID" value="KAF2551655.1"/>
    <property type="molecule type" value="Genomic_DNA"/>
</dbReference>
<evidence type="ECO:0000256" key="10">
    <source>
        <dbReference type="SAM" id="Phobius"/>
    </source>
</evidence>
<dbReference type="InterPro" id="IPR003663">
    <property type="entry name" value="Sugar/inositol_transpt"/>
</dbReference>
<sequence>MQNFNKLIRLPDSTGFELTNLSKLSINSNKLVGLPISIAHPEVPARRSLWGFGKLVKYGTFNGGSKTWNREEREGFIMPEYRSIHSLASPRAMRVSSAFCVVGWLAIFFAKGVVALDLGRLATGYGMGAFSYVVPIFIAEIAPKTFRGALTTLNQILICTGVSVSFIVGTMVTWRVLALIGLIPCAVSILGLFCIPESPRWLAKMGRDTEFEAALRKLRGKKANISEEAAEIQDYIETLERLPKAKALDLFQRRYIRSVFIAFGLMVFQQFGGINGICFYTSSIFEQAGFPTRLGMIIYAVLQVVITALNAPIVDKAGRKPLLLVSATGLVIGCLITAVSFYLKVHDMAHKAVPVLAVVGIMVFIASFSAGMGAMPWVVMSEIFPINIKGVAGGMATLVNWFGAWAVSYTFNFLMSWSSYGKLYYTIDFSPKQSLKTGKKNGAGTFVIYAVINALAIVFVIAVVPETKGKTLEQIQAVVNP</sequence>
<accession>A0A8S9GZ89</accession>
<dbReference type="GO" id="GO:0005886">
    <property type="term" value="C:plasma membrane"/>
    <property type="evidence" value="ECO:0007669"/>
    <property type="project" value="UniProtKB-SubCell"/>
</dbReference>
<feature type="transmembrane region" description="Helical" evidence="10">
    <location>
        <begin position="355"/>
        <end position="379"/>
    </location>
</feature>
<feature type="transmembrane region" description="Helical" evidence="10">
    <location>
        <begin position="259"/>
        <end position="282"/>
    </location>
</feature>
<evidence type="ECO:0000259" key="11">
    <source>
        <dbReference type="PROSITE" id="PS50850"/>
    </source>
</evidence>
<dbReference type="PRINTS" id="PR00171">
    <property type="entry name" value="SUGRTRNSPORT"/>
</dbReference>
<organism evidence="12 13">
    <name type="scientific">Brassica cretica</name>
    <name type="common">Mustard</name>
    <dbReference type="NCBI Taxonomy" id="69181"/>
    <lineage>
        <taxon>Eukaryota</taxon>
        <taxon>Viridiplantae</taxon>
        <taxon>Streptophyta</taxon>
        <taxon>Embryophyta</taxon>
        <taxon>Tracheophyta</taxon>
        <taxon>Spermatophyta</taxon>
        <taxon>Magnoliopsida</taxon>
        <taxon>eudicotyledons</taxon>
        <taxon>Gunneridae</taxon>
        <taxon>Pentapetalae</taxon>
        <taxon>rosids</taxon>
        <taxon>malvids</taxon>
        <taxon>Brassicales</taxon>
        <taxon>Brassicaceae</taxon>
        <taxon>Brassiceae</taxon>
        <taxon>Brassica</taxon>
    </lineage>
</organism>
<feature type="domain" description="Major facilitator superfamily (MFS) profile" evidence="11">
    <location>
        <begin position="1"/>
        <end position="468"/>
    </location>
</feature>
<evidence type="ECO:0000256" key="3">
    <source>
        <dbReference type="ARBA" id="ARBA00022448"/>
    </source>
</evidence>
<reference evidence="12" key="1">
    <citation type="submission" date="2019-12" db="EMBL/GenBank/DDBJ databases">
        <title>Genome sequencing and annotation of Brassica cretica.</title>
        <authorList>
            <person name="Studholme D.J."/>
            <person name="Sarris P.F."/>
        </authorList>
    </citation>
    <scope>NUCLEOTIDE SEQUENCE</scope>
    <source>
        <strain evidence="12">PFS-001/15</strain>
        <tissue evidence="12">Leaf</tissue>
    </source>
</reference>
<dbReference type="InterPro" id="IPR020846">
    <property type="entry name" value="MFS_dom"/>
</dbReference>
<dbReference type="InterPro" id="IPR044775">
    <property type="entry name" value="MFS_ERD6/Tret1-like"/>
</dbReference>
<dbReference type="InterPro" id="IPR050549">
    <property type="entry name" value="MFS_Trehalose_Transporter"/>
</dbReference>
<dbReference type="NCBIfam" id="TIGR00879">
    <property type="entry name" value="SP"/>
    <property type="match status" value="1"/>
</dbReference>
<evidence type="ECO:0000313" key="13">
    <source>
        <dbReference type="Proteomes" id="UP000712281"/>
    </source>
</evidence>
<feature type="transmembrane region" description="Helical" evidence="10">
    <location>
        <begin position="321"/>
        <end position="343"/>
    </location>
</feature>
<evidence type="ECO:0000256" key="2">
    <source>
        <dbReference type="ARBA" id="ARBA00010992"/>
    </source>
</evidence>
<dbReference type="GO" id="GO:0051119">
    <property type="term" value="F:sugar transmembrane transporter activity"/>
    <property type="evidence" value="ECO:0007669"/>
    <property type="project" value="InterPro"/>
</dbReference>
<keyword evidence="6 10" id="KW-0812">Transmembrane</keyword>
<evidence type="ECO:0000256" key="5">
    <source>
        <dbReference type="ARBA" id="ARBA00022597"/>
    </source>
</evidence>
<dbReference type="PROSITE" id="PS50850">
    <property type="entry name" value="MFS"/>
    <property type="match status" value="1"/>
</dbReference>
<evidence type="ECO:0000256" key="9">
    <source>
        <dbReference type="RuleBase" id="RU003346"/>
    </source>
</evidence>
<comment type="subcellular location">
    <subcellularLocation>
        <location evidence="1">Cell membrane</location>
        <topology evidence="1">Multi-pass membrane protein</topology>
    </subcellularLocation>
</comment>
<dbReference type="Gene3D" id="1.20.1250.20">
    <property type="entry name" value="MFS general substrate transporter like domains"/>
    <property type="match status" value="1"/>
</dbReference>
<keyword evidence="8 10" id="KW-0472">Membrane</keyword>
<dbReference type="InterPro" id="IPR005828">
    <property type="entry name" value="MFS_sugar_transport-like"/>
</dbReference>
<dbReference type="PANTHER" id="PTHR48021:SF13">
    <property type="entry name" value="SUGAR TRANSPORTER ERD6-LIKE 7"/>
    <property type="match status" value="1"/>
</dbReference>
<evidence type="ECO:0000256" key="1">
    <source>
        <dbReference type="ARBA" id="ARBA00004651"/>
    </source>
</evidence>
<feature type="transmembrane region" description="Helical" evidence="10">
    <location>
        <begin position="174"/>
        <end position="195"/>
    </location>
</feature>
<dbReference type="PANTHER" id="PTHR48021">
    <property type="match status" value="1"/>
</dbReference>
<dbReference type="Pfam" id="PF00083">
    <property type="entry name" value="Sugar_tr"/>
    <property type="match status" value="1"/>
</dbReference>
<keyword evidence="4" id="KW-1003">Cell membrane</keyword>
<protein>
    <recommendedName>
        <fullName evidence="11">Major facilitator superfamily (MFS) profile domain-containing protein</fullName>
    </recommendedName>
</protein>
<feature type="transmembrane region" description="Helical" evidence="10">
    <location>
        <begin position="122"/>
        <end position="142"/>
    </location>
</feature>
<dbReference type="FunFam" id="1.20.1250.20:FF:000218">
    <property type="entry name" value="facilitated trehalose transporter Tret1"/>
    <property type="match status" value="1"/>
</dbReference>
<dbReference type="SUPFAM" id="SSF103473">
    <property type="entry name" value="MFS general substrate transporter"/>
    <property type="match status" value="1"/>
</dbReference>
<dbReference type="InterPro" id="IPR036259">
    <property type="entry name" value="MFS_trans_sf"/>
</dbReference>
<feature type="transmembrane region" description="Helical" evidence="10">
    <location>
        <begin position="294"/>
        <end position="314"/>
    </location>
</feature>
<evidence type="ECO:0000256" key="8">
    <source>
        <dbReference type="ARBA" id="ARBA00023136"/>
    </source>
</evidence>
<dbReference type="Proteomes" id="UP000712281">
    <property type="component" value="Unassembled WGS sequence"/>
</dbReference>
<feature type="transmembrane region" description="Helical" evidence="10">
    <location>
        <begin position="446"/>
        <end position="464"/>
    </location>
</feature>
<keyword evidence="7 10" id="KW-1133">Transmembrane helix</keyword>
<evidence type="ECO:0000256" key="7">
    <source>
        <dbReference type="ARBA" id="ARBA00022989"/>
    </source>
</evidence>
<name>A0A8S9GZ89_BRACR</name>
<evidence type="ECO:0000313" key="12">
    <source>
        <dbReference type="EMBL" id="KAF2551655.1"/>
    </source>
</evidence>
<proteinExistence type="inferred from homology"/>
<evidence type="ECO:0000256" key="6">
    <source>
        <dbReference type="ARBA" id="ARBA00022692"/>
    </source>
</evidence>
<feature type="transmembrane region" description="Helical" evidence="10">
    <location>
        <begin position="149"/>
        <end position="168"/>
    </location>
</feature>
<keyword evidence="3 9" id="KW-0813">Transport</keyword>
<feature type="transmembrane region" description="Helical" evidence="10">
    <location>
        <begin position="92"/>
        <end position="110"/>
    </location>
</feature>
<keyword evidence="5" id="KW-0762">Sugar transport</keyword>
<dbReference type="CDD" id="cd17358">
    <property type="entry name" value="MFS_GLUT6_8_Class3_like"/>
    <property type="match status" value="1"/>
</dbReference>
<comment type="caution">
    <text evidence="12">The sequence shown here is derived from an EMBL/GenBank/DDBJ whole genome shotgun (WGS) entry which is preliminary data.</text>
</comment>
<evidence type="ECO:0000256" key="4">
    <source>
        <dbReference type="ARBA" id="ARBA00022475"/>
    </source>
</evidence>
<comment type="similarity">
    <text evidence="2 9">Belongs to the major facilitator superfamily. Sugar transporter (TC 2.A.1.1) family.</text>
</comment>
<gene>
    <name evidence="12" type="ORF">F2Q68_00035486</name>
</gene>
<feature type="transmembrane region" description="Helical" evidence="10">
    <location>
        <begin position="391"/>
        <end position="411"/>
    </location>
</feature>
<dbReference type="AlphaFoldDB" id="A0A8S9GZ89"/>